<feature type="compositionally biased region" description="Basic and acidic residues" evidence="10">
    <location>
        <begin position="550"/>
        <end position="568"/>
    </location>
</feature>
<dbReference type="InterPro" id="IPR001876">
    <property type="entry name" value="Znf_RanBP2"/>
</dbReference>
<dbReference type="SMART" id="SM00647">
    <property type="entry name" value="IBR"/>
    <property type="match status" value="1"/>
</dbReference>
<dbReference type="InterPro" id="IPR041031">
    <property type="entry name" value="RNF31_C"/>
</dbReference>
<evidence type="ECO:0000313" key="14">
    <source>
        <dbReference type="Proteomes" id="UP000515164"/>
    </source>
</evidence>
<feature type="compositionally biased region" description="Polar residues" evidence="10">
    <location>
        <begin position="3538"/>
        <end position="3548"/>
    </location>
</feature>
<feature type="compositionally biased region" description="Polar residues" evidence="10">
    <location>
        <begin position="2894"/>
        <end position="2911"/>
    </location>
</feature>
<feature type="region of interest" description="Disordered" evidence="10">
    <location>
        <begin position="3179"/>
        <end position="3204"/>
    </location>
</feature>
<feature type="compositionally biased region" description="Basic and acidic residues" evidence="10">
    <location>
        <begin position="19"/>
        <end position="29"/>
    </location>
</feature>
<comment type="similarity">
    <text evidence="1">Belongs to the RBR family.</text>
</comment>
<dbReference type="Gene3D" id="1.10.8.10">
    <property type="entry name" value="DNA helicase RuvA subunit, C-terminal domain"/>
    <property type="match status" value="1"/>
</dbReference>
<dbReference type="Pfam" id="PF16678">
    <property type="entry name" value="UBA_HOIP"/>
    <property type="match status" value="1"/>
</dbReference>
<dbReference type="RefSeq" id="XP_033299321.1">
    <property type="nucleotide sequence ID" value="XM_033443430.1"/>
</dbReference>
<evidence type="ECO:0000256" key="5">
    <source>
        <dbReference type="ARBA" id="ARBA00022771"/>
    </source>
</evidence>
<feature type="region of interest" description="Disordered" evidence="10">
    <location>
        <begin position="1976"/>
        <end position="2001"/>
    </location>
</feature>
<dbReference type="SMART" id="SM00547">
    <property type="entry name" value="ZnF_RBZ"/>
    <property type="match status" value="1"/>
</dbReference>
<evidence type="ECO:0000256" key="8">
    <source>
        <dbReference type="PROSITE-ProRule" id="PRU00322"/>
    </source>
</evidence>
<feature type="compositionally biased region" description="Basic and acidic residues" evidence="10">
    <location>
        <begin position="660"/>
        <end position="681"/>
    </location>
</feature>
<feature type="region of interest" description="Disordered" evidence="10">
    <location>
        <begin position="3298"/>
        <end position="3382"/>
    </location>
</feature>
<dbReference type="KEGG" id="bbif:117205235"/>
<feature type="compositionally biased region" description="Pro residues" evidence="10">
    <location>
        <begin position="84"/>
        <end position="94"/>
    </location>
</feature>
<feature type="region of interest" description="Disordered" evidence="10">
    <location>
        <begin position="3048"/>
        <end position="3070"/>
    </location>
</feature>
<feature type="compositionally biased region" description="Low complexity" evidence="10">
    <location>
        <begin position="2451"/>
        <end position="2461"/>
    </location>
</feature>
<dbReference type="InterPro" id="IPR001841">
    <property type="entry name" value="Znf_RING"/>
</dbReference>
<dbReference type="CDD" id="cd19815">
    <property type="entry name" value="Bbox1_HOIP"/>
    <property type="match status" value="1"/>
</dbReference>
<feature type="compositionally biased region" description="Polar residues" evidence="10">
    <location>
        <begin position="3179"/>
        <end position="3190"/>
    </location>
</feature>
<dbReference type="CDD" id="cd20351">
    <property type="entry name" value="Rcat_RBR_HOIP"/>
    <property type="match status" value="1"/>
</dbReference>
<feature type="compositionally biased region" description="Acidic residues" evidence="10">
    <location>
        <begin position="3340"/>
        <end position="3351"/>
    </location>
</feature>
<organism evidence="14 15">
    <name type="scientific">Bombus bifarius</name>
    <dbReference type="NCBI Taxonomy" id="103933"/>
    <lineage>
        <taxon>Eukaryota</taxon>
        <taxon>Metazoa</taxon>
        <taxon>Ecdysozoa</taxon>
        <taxon>Arthropoda</taxon>
        <taxon>Hexapoda</taxon>
        <taxon>Insecta</taxon>
        <taxon>Pterygota</taxon>
        <taxon>Neoptera</taxon>
        <taxon>Endopterygota</taxon>
        <taxon>Hymenoptera</taxon>
        <taxon>Apocrita</taxon>
        <taxon>Aculeata</taxon>
        <taxon>Apoidea</taxon>
        <taxon>Anthophila</taxon>
        <taxon>Apidae</taxon>
        <taxon>Bombus</taxon>
        <taxon>Pyrobombus</taxon>
    </lineage>
</organism>
<feature type="region of interest" description="Disordered" evidence="10">
    <location>
        <begin position="1"/>
        <end position="49"/>
    </location>
</feature>
<dbReference type="GeneID" id="117205235"/>
<feature type="domain" description="RanBP2-type" evidence="12">
    <location>
        <begin position="846"/>
        <end position="875"/>
    </location>
</feature>
<dbReference type="InterPro" id="IPR002867">
    <property type="entry name" value="IBR_dom"/>
</dbReference>
<dbReference type="SUPFAM" id="SSF57850">
    <property type="entry name" value="RING/U-box"/>
    <property type="match status" value="3"/>
</dbReference>
<dbReference type="GO" id="GO:0036435">
    <property type="term" value="F:K48-linked polyubiquitin modification-dependent protein binding"/>
    <property type="evidence" value="ECO:0007669"/>
    <property type="project" value="TreeGrafter"/>
</dbReference>
<feature type="compositionally biased region" description="Basic and acidic residues" evidence="10">
    <location>
        <begin position="1597"/>
        <end position="1612"/>
    </location>
</feature>
<sequence>MQQLLVDDEQCRTVGSSQYRDDQFPRKTGEIASARSHMNNPGAEKWRPMAISNPSTRLRMARSMPHWVLAQQQKDAEQKQQRQPPTPPKVPPPSLSGDCGDPDYEIIEFPTRPQAQKSSTPGMTYKCALCGTENVFARCDICNGNYCEACDDMNHKHPKRKNHVRRRILTDLATKTRPPLPPKGENVSSPPPIPPPRRNRKSAQAKSTQNQGSTNLSLIERVDSLKRALPNTTRPLSATLDTKTVSKSMQSVNTITNDGTGSGSGTDKMSTLQERYRKYQEAMRAQDANRRRHPPSDISRDTLNTRPLSVGSPKLTPPVPPPPPPRSMMQSASVCDLSSPHMWSPGMHQAQSMAHLGPGGIPIMWYPPNPPWDMTMGGSTMSLNHPTMWGYPMGFPPSQMLPPHYPGSISRSHSPARSVKSSRRSRAVSPSPSLKSRKSLASRSRSRRSQGSPSDASSEDSGESDFDDRLSKSSRGTRRGSVSRSTRQRSYHEDDGSRNLLNRNRRERLMSEERMTSTEDQWSESHSIKRYPTSPKNHDEFQKNTLNSRRRYDQDERRLSKLDSRLDRVQNGSYRRRQSTDDDSSDRRSTLQTRSRVTSSSDDHFDKSEMVPRRRDDEMIPRRASSVRREVSLDDLERASRRDSRRSSIDSDTQITRRTPSREASRRIQEVERIDNSRSIRDEDDVPRATKNLRSREASRDRESVSRRESSLRKEMEEAERISVRRMSPHDSDSQSIRKTPSRESVSRKIRENEDRDVTRSVNKNQEEARRYIETENREVRRFIEEEKRREEALVKKMENERSKHLERSPSVGKEEKHGSTSVDQRNKSPKNVKLKEETSTTMEIPNEEWACEHCTFINDLKDRVCVVCCKTRSSALPPNSEENQEDVQSGLSEIPKNELATTSSNISNPSPDLEKRTSLLKISNSEESGDSGSTKNKDSAMHEDSAAIVPEKSIVESSSVIRNEPTLIANDISVTTKSTDAPSNIVSSKINEEESMKRPMLEKIPKSHSVSTGTSPPPQNISTQTYDYPPARSSAGFVRAASTSKGLLYYEDSDAEDAERLFQEQTRFANSPDLYPRTIQEQYLQQLISGPSRDRTRRNSVDSTHLYYRSRESSQPRFFEAGPSSQGISTLTRQGLEIVELLREAEKHGYSTDDVQVALSQGASSPIDWLKTQWPHLVETVQVLVTTQGKELKENNIGVLSAIEAKEALRATKGDVWNAVAMAVQRRQLKCEEIMKKGNFAMAEVVKSLENNSGAEDAALFELQKNQLKPFLMRIWGPPVGVENDEAAPREDTAGAVGGGTGGSEQVTNVSDAEARKQVMSPIVENFVALQADFQKQLAALRQLTDNWQHDKDPLNTFGNKPDNLYQVNTDDRIVLIDKNLVPRAVQDLDVASTLKTVENEEPKRTNQDDTKLIRINQTDTSIITEKQDQNNNSTIKVIKEQVQNLSENLLNQNQINVEKKLTIEKISHTKENEKIRSDELQKENIDVTKPTLPEDIDPAAVPKDNDPNISISINVIEKDIPNQSENLLKENPSEQKIKEISVPDTKEGRSVDEEVSVSSSSIVEESLYKAEAKTSDVTRSKKNVKQTVEMSLKVAEVKGEEGGSRVKESETTSQKISDAGQSIQGIDKASSSRSEKNESPSQKPSDPHQRAVQVDKGSPSVENVPLRSNVSDHGLPESVSKTSESARGSSQTGIERADLINQMLEQGEESLQKATTSTELIKSFKNSGENGDAGISENIDVTSKETTGPLDKLRPIKEDTKVESGNVIEQAQSPIITAENGSTDQSSENVSPEARPEGNETQVATVEALLSAVKSLPEQLLGPFISAMQMLSSKKSSNETDRANVIEVVTEDQNSTSFQASSETGFGKNENVPLGSVENAEELVSDVAETVTTETTATDIEKLHDLETVRKNEKSDNISHTSAGGATMEVKFNGNRVPGDTITLLQSGEKPETTITKVSSPEAANNINSDEKLDKVPNSEQLSGPVHEITSDRSKVSSVEVDSSHRYHLDANPEIHTWNDPPIHERSSSKEAGNSSVTGIKDPRLNNASLNNESLISDSSMRHNGTIGAQSLSDKISSSVACDSGTCESSNMQTSIIETRPSDDNRVKLIDGSLMTDNRRSEDVMSDRISHDNNHTNSVVTQVAASSQLVNFENNSVDYKVSENSKIESQKISEDNLVRNSECKILEDSKIARDEFSKESGVAIRDSSKDSKIAQEISADPKSVVTSKDSKIDEIPSDPKSSEISMDSGIVTYDVSENRTFTEEIFENSKNIIPNTPKNPASIIFEVLKGFISTSNEVSNDPKIPIQEASSDSKTDLHVASSDSKLIIHEASEDPKASSKKMPNDSKITIHEVPKNPKSSSDEISIESKILIQESSKDLKIVDETSSSSNIIVHEVLEDSKLSSHEISTDSKILTQKASKDTKAVIEEGFSDPKVTKHEISEDPKSSSKEISNNSKILSQKASKDLKTVVEKASSDPNIAHHEVSENSKSNSKEIPNDSKIFSQKASEDLKTVVEKAFSDPNIVNHEVSEDSKSNSKEISNNSKTLSQKASKAVIEEASSDPKIANHEFSEDSKYSSKKISNDSNASIQEMSKDLKTVDEISQNFNFGIHEISKDFEAIPRDVPKWPYTNTPKSTQESKVQEIPNKPTTIVHETSKAVLHVSEKVEQSISVACHIPQSNDKIDTSPITSASKSVDSKETREQINIHLKPVKDDHPLSVSPTKNNDVTKDSLIEIKKDSSTIVERNNSNKSMETIDANNESKIEKNGQEIFSGSISNKVEANTACEAIANIEPAIVTISSDPRISGSSLTSHSLDTESAVNKLNSTDTNNIPKNLVVPNNDMSYNASNSNEESQVVELNLTDTNLETYIVSNVLGNVNEFSSSIPCNDESITKDSNNNASHLYPPSSSEIEGNERQEDKKADAALFIKDSVNILKFELSVNSNNKNPETECSIVDNINDVPPGVPETIEIKIMESPMLAVNDCAPIKVLESPSENEVKPIETAKLQTESATEARKIVTISGESAVDVENNEVDANEVDKTVTSRVAVKERSKSPAKKVGRRRSPVKVVKKSTGIPRRNFGKVSPRGATIAKAKDTAAEITRRSTLSNQRRSPGKTIAKVIKIVPSNSLINKTKSAANTRQKQVSKGSKSTEKKVIPERKSTILSTLSKGCEQIKKSIMNAQTNDKNSGMTAKKSSKGNGTLKHSFLSRIPVFTARRRLPQVQETPKSSQQSLKAASGDELTSTSAKPSITQQTARKSSSSESASKIRAERKIEPDKVGNLNDKKTLMIKTAITRAKTCERSEKTKSAMASEKNDEEIDVTGSNEDQTISKKLDLNDTTSSEEYELEEVSDNDSSTSDFESATESEISETGKQLSDRTSDSIEELTDAEIMLQETINAIKAKISDSEFEDSENEYITDNDSQEDSNSSETRVNVKDSSFEEEEEEEEEGIEEVEQIDNKELNYISSEEDETLRADSTDVKDQRKQMTNSDNNTKETLKNTTFKTHSIKKPKEQLIPLKNSTDAIKDKPGKLKGKLEMNDNSGKNGQNKTDPKTEVTKARRTSDKRVKASRRASTGCDRGVDQGGTSKKRFSLVASCIRRFEGEENTEREYVESRSGNLKTGGSPKTERERIARRLLAEGKASNYDEAEVAASLLALKFGDVEALHAAKECSSVESALAFLQQECELCTGRFAMSQIVSMLKCVHRCCNECAKNYFTIQISDRNITDAVCPFCKEPNLKDANEDEVLEYFSNLDIQLKTLLDPPIHELFQRKLRDRTLMQDPNFKWCIQCSSGFYADPDQKRLICPDCRSVTCALCRRPWEKQHEGITCEQFAAWKDENDPDNQAAGLAKHLADNGIDCPKCKFRYSLSRGGCMHFTCSQCKYEFCCGCGKAFMMGAKCSVSQYCAKLGLHAHHPRNCLFYLRDKEPMQLQQLLRDNGIEYDTEGPAGERKCKVQLQKETPTGVVDAVCNSDVVVGHAGLCRIHYIEYLVRKIRETQLEPLPLLNVDDLETCVKRAGIKLPPNWQHYIEYLAGLVLKGKLDPVAIFDLNDAKQELRRRGKVPPAKDQEMSERDYLEACIQVVRKEIPLE</sequence>
<keyword evidence="9" id="KW-0175">Coiled coil</keyword>
<feature type="coiled-coil region" evidence="9">
    <location>
        <begin position="1437"/>
        <end position="1485"/>
    </location>
</feature>
<feature type="domain" description="RING-type" evidence="11">
    <location>
        <begin position="3684"/>
        <end position="3733"/>
    </location>
</feature>
<feature type="region of interest" description="Disordered" evidence="10">
    <location>
        <begin position="154"/>
        <end position="268"/>
    </location>
</feature>
<dbReference type="PROSITE" id="PS51873">
    <property type="entry name" value="TRIAD"/>
    <property type="match status" value="1"/>
</dbReference>
<feature type="compositionally biased region" description="Pro residues" evidence="10">
    <location>
        <begin position="315"/>
        <end position="326"/>
    </location>
</feature>
<feature type="domain" description="RING-type" evidence="13">
    <location>
        <begin position="3680"/>
        <end position="3916"/>
    </location>
</feature>
<feature type="region of interest" description="Disordered" evidence="10">
    <location>
        <begin position="2014"/>
        <end position="2050"/>
    </location>
</feature>
<dbReference type="GO" id="GO:1990450">
    <property type="term" value="F:linear polyubiquitin binding"/>
    <property type="evidence" value="ECO:0007669"/>
    <property type="project" value="TreeGrafter"/>
</dbReference>
<dbReference type="InterPro" id="IPR026254">
    <property type="entry name" value="RNF31-like"/>
</dbReference>
<accession>A0A6P8LGL1</accession>
<dbReference type="InterPro" id="IPR047542">
    <property type="entry name" value="Rcat_RBR_RNF31-like"/>
</dbReference>
<dbReference type="InterPro" id="IPR044066">
    <property type="entry name" value="TRIAD_supradom"/>
</dbReference>
<dbReference type="InterPro" id="IPR047541">
    <property type="entry name" value="RNF31_RBR_mRING-HC-like"/>
</dbReference>
<evidence type="ECO:0000256" key="3">
    <source>
        <dbReference type="ARBA" id="ARBA00022723"/>
    </source>
</evidence>
<dbReference type="PANTHER" id="PTHR16004">
    <property type="entry name" value="RING FINGER PROTEIN 31-RELATED"/>
    <property type="match status" value="1"/>
</dbReference>
<feature type="compositionally biased region" description="Basic and acidic residues" evidence="10">
    <location>
        <begin position="2331"/>
        <end position="2357"/>
    </location>
</feature>
<feature type="compositionally biased region" description="Basic and acidic residues" evidence="10">
    <location>
        <begin position="601"/>
        <end position="649"/>
    </location>
</feature>
<dbReference type="GO" id="GO:0008270">
    <property type="term" value="F:zinc ion binding"/>
    <property type="evidence" value="ECO:0007669"/>
    <property type="project" value="UniProtKB-KW"/>
</dbReference>
<feature type="compositionally biased region" description="Basic and acidic residues" evidence="10">
    <location>
        <begin position="3265"/>
        <end position="3279"/>
    </location>
</feature>
<feature type="region of interest" description="Disordered" evidence="10">
    <location>
        <begin position="3217"/>
        <end position="3279"/>
    </location>
</feature>
<feature type="region of interest" description="Disordered" evidence="10">
    <location>
        <begin position="2300"/>
        <end position="2319"/>
    </location>
</feature>
<feature type="compositionally biased region" description="Basic and acidic residues" evidence="10">
    <location>
        <begin position="3523"/>
        <end position="3537"/>
    </location>
</feature>
<dbReference type="Gene3D" id="2.30.30.380">
    <property type="entry name" value="Zn-finger domain of Sec23/24"/>
    <property type="match status" value="1"/>
</dbReference>
<feature type="compositionally biased region" description="Basic and acidic residues" evidence="10">
    <location>
        <begin position="507"/>
        <end position="517"/>
    </location>
</feature>
<dbReference type="Pfam" id="PF22191">
    <property type="entry name" value="IBR_1"/>
    <property type="match status" value="1"/>
</dbReference>
<feature type="region of interest" description="Disordered" evidence="10">
    <location>
        <begin position="876"/>
        <end position="952"/>
    </location>
</feature>
<feature type="compositionally biased region" description="Basic and acidic residues" evidence="10">
    <location>
        <begin position="797"/>
        <end position="819"/>
    </location>
</feature>
<keyword evidence="4" id="KW-0677">Repeat</keyword>
<feature type="compositionally biased region" description="Low complexity" evidence="10">
    <location>
        <begin position="3255"/>
        <end position="3264"/>
    </location>
</feature>
<keyword evidence="7" id="KW-0862">Zinc</keyword>
<dbReference type="PROSITE" id="PS50089">
    <property type="entry name" value="ZF_RING_2"/>
    <property type="match status" value="1"/>
</dbReference>
<feature type="region of interest" description="Disordered" evidence="10">
    <location>
        <begin position="2679"/>
        <end position="2701"/>
    </location>
</feature>
<evidence type="ECO:0000259" key="13">
    <source>
        <dbReference type="PROSITE" id="PS51873"/>
    </source>
</evidence>
<feature type="compositionally biased region" description="Basic and acidic residues" evidence="10">
    <location>
        <begin position="2566"/>
        <end position="2577"/>
    </location>
</feature>
<feature type="region of interest" description="Disordered" evidence="10">
    <location>
        <begin position="3133"/>
        <end position="3155"/>
    </location>
</feature>
<feature type="compositionally biased region" description="Basic and acidic residues" evidence="10">
    <location>
        <begin position="1753"/>
        <end position="1764"/>
    </location>
</feature>
<evidence type="ECO:0000256" key="1">
    <source>
        <dbReference type="ARBA" id="ARBA00008278"/>
    </source>
</evidence>
<dbReference type="Pfam" id="PF01485">
    <property type="entry name" value="IBR"/>
    <property type="match status" value="1"/>
</dbReference>
<proteinExistence type="inferred from homology"/>
<feature type="compositionally biased region" description="Basic and acidic residues" evidence="10">
    <location>
        <begin position="2436"/>
        <end position="2450"/>
    </location>
</feature>
<evidence type="ECO:0000256" key="7">
    <source>
        <dbReference type="ARBA" id="ARBA00022833"/>
    </source>
</evidence>
<feature type="region of interest" description="Disordered" evidence="10">
    <location>
        <begin position="1726"/>
        <end position="1803"/>
    </location>
</feature>
<feature type="compositionally biased region" description="Basic and acidic residues" evidence="10">
    <location>
        <begin position="936"/>
        <end position="946"/>
    </location>
</feature>
<feature type="region of interest" description="Disordered" evidence="10">
    <location>
        <begin position="402"/>
        <end position="763"/>
    </location>
</feature>
<dbReference type="PROSITE" id="PS50199">
    <property type="entry name" value="ZF_RANBP2_2"/>
    <property type="match status" value="1"/>
</dbReference>
<feature type="region of interest" description="Disordered" evidence="10">
    <location>
        <begin position="797"/>
        <end position="841"/>
    </location>
</feature>
<feature type="region of interest" description="Disordered" evidence="10">
    <location>
        <begin position="3402"/>
        <end position="3582"/>
    </location>
</feature>
<feature type="compositionally biased region" description="Basic and acidic residues" evidence="10">
    <location>
        <begin position="2529"/>
        <end position="2538"/>
    </location>
</feature>
<dbReference type="GO" id="GO:0097039">
    <property type="term" value="P:protein linear polyubiquitination"/>
    <property type="evidence" value="ECO:0007669"/>
    <property type="project" value="TreeGrafter"/>
</dbReference>
<dbReference type="GO" id="GO:0070530">
    <property type="term" value="F:K63-linked polyubiquitin modification-dependent protein binding"/>
    <property type="evidence" value="ECO:0007669"/>
    <property type="project" value="TreeGrafter"/>
</dbReference>
<feature type="compositionally biased region" description="Basic and acidic residues" evidence="10">
    <location>
        <begin position="741"/>
        <end position="763"/>
    </location>
</feature>
<feature type="compositionally biased region" description="Acidic residues" evidence="10">
    <location>
        <begin position="457"/>
        <end position="466"/>
    </location>
</feature>
<feature type="compositionally biased region" description="Basic and acidic residues" evidence="10">
    <location>
        <begin position="2464"/>
        <end position="2499"/>
    </location>
</feature>
<feature type="compositionally biased region" description="Basic and acidic residues" evidence="10">
    <location>
        <begin position="3549"/>
        <end position="3566"/>
    </location>
</feature>
<feature type="compositionally biased region" description="Polar residues" evidence="10">
    <location>
        <begin position="3133"/>
        <end position="3148"/>
    </location>
</feature>
<feature type="region of interest" description="Disordered" evidence="10">
    <location>
        <begin position="2430"/>
        <end position="2500"/>
    </location>
</feature>
<feature type="compositionally biased region" description="Polar residues" evidence="10">
    <location>
        <begin position="921"/>
        <end position="935"/>
    </location>
</feature>
<feature type="compositionally biased region" description="Polar residues" evidence="10">
    <location>
        <begin position="900"/>
        <end position="911"/>
    </location>
</feature>
<feature type="compositionally biased region" description="Polar residues" evidence="10">
    <location>
        <begin position="1769"/>
        <end position="1792"/>
    </location>
</feature>
<dbReference type="InterPro" id="IPR032065">
    <property type="entry name" value="RNF31-UBA"/>
</dbReference>
<evidence type="ECO:0000256" key="2">
    <source>
        <dbReference type="ARBA" id="ARBA00022679"/>
    </source>
</evidence>
<feature type="compositionally biased region" description="Basic residues" evidence="10">
    <location>
        <begin position="156"/>
        <end position="167"/>
    </location>
</feature>
<feature type="compositionally biased region" description="Polar residues" evidence="10">
    <location>
        <begin position="204"/>
        <end position="217"/>
    </location>
</feature>
<dbReference type="PANTHER" id="PTHR16004:SF2">
    <property type="entry name" value="E3 UBIQUITIN-PROTEIN LIGASE LUBEL"/>
    <property type="match status" value="1"/>
</dbReference>
<keyword evidence="6" id="KW-0833">Ubl conjugation pathway</keyword>
<feature type="region of interest" description="Disordered" evidence="10">
    <location>
        <begin position="2889"/>
        <end position="2917"/>
    </location>
</feature>
<feature type="region of interest" description="Disordered" evidence="10">
    <location>
        <begin position="2331"/>
        <end position="2365"/>
    </location>
</feature>
<dbReference type="CTD" id="33950"/>
<feature type="compositionally biased region" description="Acidic residues" evidence="10">
    <location>
        <begin position="3439"/>
        <end position="3455"/>
    </location>
</feature>
<evidence type="ECO:0000256" key="4">
    <source>
        <dbReference type="ARBA" id="ARBA00022737"/>
    </source>
</evidence>
<feature type="region of interest" description="Disordered" evidence="10">
    <location>
        <begin position="1597"/>
        <end position="1699"/>
    </location>
</feature>
<protein>
    <submittedName>
        <fullName evidence="15">Uncharacterized protein LOC117205235 isoform X1</fullName>
    </submittedName>
</protein>
<reference evidence="15" key="1">
    <citation type="submission" date="2025-08" db="UniProtKB">
        <authorList>
            <consortium name="RefSeq"/>
        </authorList>
    </citation>
    <scope>IDENTIFICATION</scope>
    <source>
        <tissue evidence="15">Muscle</tissue>
    </source>
</reference>
<evidence type="ECO:0000256" key="6">
    <source>
        <dbReference type="ARBA" id="ARBA00022786"/>
    </source>
</evidence>
<evidence type="ECO:0000256" key="9">
    <source>
        <dbReference type="SAM" id="Coils"/>
    </source>
</evidence>
<dbReference type="PROSITE" id="PS01358">
    <property type="entry name" value="ZF_RANBP2_1"/>
    <property type="match status" value="1"/>
</dbReference>
<keyword evidence="3" id="KW-0479">Metal-binding</keyword>
<feature type="compositionally biased region" description="Polar residues" evidence="10">
    <location>
        <begin position="876"/>
        <end position="892"/>
    </location>
</feature>
<feature type="region of interest" description="Disordered" evidence="10">
    <location>
        <begin position="2526"/>
        <end position="2587"/>
    </location>
</feature>
<feature type="region of interest" description="Disordered" evidence="10">
    <location>
        <begin position="2214"/>
        <end position="2247"/>
    </location>
</feature>
<feature type="compositionally biased region" description="Polar residues" evidence="10">
    <location>
        <begin position="1613"/>
        <end position="1626"/>
    </location>
</feature>
<feature type="region of interest" description="Disordered" evidence="10">
    <location>
        <begin position="69"/>
        <end position="106"/>
    </location>
</feature>
<keyword evidence="14" id="KW-1185">Reference proteome</keyword>
<feature type="compositionally biased region" description="Basic residues" evidence="10">
    <location>
        <begin position="435"/>
        <end position="448"/>
    </location>
</feature>
<evidence type="ECO:0000313" key="15">
    <source>
        <dbReference type="RefSeq" id="XP_033299321.1"/>
    </source>
</evidence>
<dbReference type="CDD" id="cd16631">
    <property type="entry name" value="mRING-HC-C4C4_RBR_HOIP"/>
    <property type="match status" value="1"/>
</dbReference>
<dbReference type="Gene3D" id="3.30.40.10">
    <property type="entry name" value="Zinc/RING finger domain, C3HC4 (zinc finger)"/>
    <property type="match status" value="1"/>
</dbReference>
<keyword evidence="2" id="KW-0808">Transferase</keyword>
<dbReference type="Pfam" id="PF18091">
    <property type="entry name" value="E3_UbLigase_RBR"/>
    <property type="match status" value="1"/>
</dbReference>
<feature type="region of interest" description="Disordered" evidence="10">
    <location>
        <begin position="280"/>
        <end position="331"/>
    </location>
</feature>
<feature type="compositionally biased region" description="Polar residues" evidence="10">
    <location>
        <begin position="230"/>
        <end position="252"/>
    </location>
</feature>
<name>A0A6P8LGL1_9HYME</name>
<keyword evidence="5 8" id="KW-0863">Zinc-finger</keyword>
<evidence type="ECO:0000259" key="12">
    <source>
        <dbReference type="PROSITE" id="PS50199"/>
    </source>
</evidence>
<feature type="compositionally biased region" description="Polar residues" evidence="10">
    <location>
        <begin position="3222"/>
        <end position="3254"/>
    </location>
</feature>
<feature type="compositionally biased region" description="Basic and acidic residues" evidence="10">
    <location>
        <begin position="694"/>
        <end position="733"/>
    </location>
</feature>
<dbReference type="InterPro" id="IPR047540">
    <property type="entry name" value="BRcat_RBR_RNF31-like"/>
</dbReference>
<feature type="compositionally biased region" description="Basic residues" evidence="10">
    <location>
        <begin position="3054"/>
        <end position="3070"/>
    </location>
</feature>
<dbReference type="InterPro" id="IPR013083">
    <property type="entry name" value="Znf_RING/FYVE/PHD"/>
</dbReference>
<dbReference type="Gene3D" id="6.10.140.1100">
    <property type="match status" value="1"/>
</dbReference>
<dbReference type="InterPro" id="IPR047543">
    <property type="entry name" value="Bbox1_RNF31-like"/>
</dbReference>
<dbReference type="Proteomes" id="UP000515164">
    <property type="component" value="Unplaced"/>
</dbReference>
<evidence type="ECO:0000256" key="10">
    <source>
        <dbReference type="SAM" id="MobiDB-lite"/>
    </source>
</evidence>
<feature type="compositionally biased region" description="Polar residues" evidence="10">
    <location>
        <begin position="1681"/>
        <end position="1695"/>
    </location>
</feature>
<dbReference type="CDD" id="cd20337">
    <property type="entry name" value="BRcat_RBR_HOIP"/>
    <property type="match status" value="1"/>
</dbReference>
<feature type="compositionally biased region" description="Basic and acidic residues" evidence="10">
    <location>
        <begin position="3471"/>
        <end position="3484"/>
    </location>
</feature>
<evidence type="ECO:0000259" key="11">
    <source>
        <dbReference type="PROSITE" id="PS50089"/>
    </source>
</evidence>
<dbReference type="GO" id="GO:0071797">
    <property type="term" value="C:LUBAC complex"/>
    <property type="evidence" value="ECO:0007669"/>
    <property type="project" value="InterPro"/>
</dbReference>
<gene>
    <name evidence="15" type="primary">LOC117205235</name>
</gene>
<dbReference type="GO" id="GO:0061630">
    <property type="term" value="F:ubiquitin protein ligase activity"/>
    <property type="evidence" value="ECO:0007669"/>
    <property type="project" value="TreeGrafter"/>
</dbReference>
<feature type="compositionally biased region" description="Acidic residues" evidence="10">
    <location>
        <begin position="3406"/>
        <end position="3423"/>
    </location>
</feature>